<evidence type="ECO:0000256" key="2">
    <source>
        <dbReference type="ARBA" id="ARBA00022448"/>
    </source>
</evidence>
<reference evidence="10 11" key="1">
    <citation type="submission" date="2017-07" db="EMBL/GenBank/DDBJ databases">
        <title>Recovery of genomes from metagenomes via a dereplication, aggregation, and scoring strategy.</title>
        <authorList>
            <person name="Sieber C.M."/>
            <person name="Probst A.J."/>
            <person name="Sharrar A."/>
            <person name="Thomas B.C."/>
            <person name="Hess M."/>
            <person name="Tringe S.G."/>
            <person name="Banfield J.F."/>
        </authorList>
    </citation>
    <scope>NUCLEOTIDE SEQUENCE [LARGE SCALE GENOMIC DNA]</scope>
    <source>
        <strain evidence="10">JGI_Cruoil_03_51_56</strain>
    </source>
</reference>
<dbReference type="EMBL" id="NOZP01000131">
    <property type="protein sequence ID" value="OYD14968.1"/>
    <property type="molecule type" value="Genomic_DNA"/>
</dbReference>
<gene>
    <name evidence="10" type="ORF">CH330_07000</name>
</gene>
<dbReference type="PANTHER" id="PTHR30069">
    <property type="entry name" value="TONB-DEPENDENT OUTER MEMBRANE RECEPTOR"/>
    <property type="match status" value="1"/>
</dbReference>
<proteinExistence type="predicted"/>
<accession>A0A235BRK8</accession>
<dbReference type="Gene3D" id="2.60.40.1120">
    <property type="entry name" value="Carboxypeptidase-like, regulatory domain"/>
    <property type="match status" value="1"/>
</dbReference>
<evidence type="ECO:0000256" key="8">
    <source>
        <dbReference type="SAM" id="SignalP"/>
    </source>
</evidence>
<keyword evidence="3" id="KW-1134">Transmembrane beta strand</keyword>
<evidence type="ECO:0000256" key="6">
    <source>
        <dbReference type="ARBA" id="ARBA00023136"/>
    </source>
</evidence>
<dbReference type="GO" id="GO:0015344">
    <property type="term" value="F:siderophore uptake transmembrane transporter activity"/>
    <property type="evidence" value="ECO:0007669"/>
    <property type="project" value="TreeGrafter"/>
</dbReference>
<dbReference type="GO" id="GO:0044718">
    <property type="term" value="P:siderophore transmembrane transport"/>
    <property type="evidence" value="ECO:0007669"/>
    <property type="project" value="TreeGrafter"/>
</dbReference>
<dbReference type="InterPro" id="IPR008969">
    <property type="entry name" value="CarboxyPept-like_regulatory"/>
</dbReference>
<evidence type="ECO:0000256" key="4">
    <source>
        <dbReference type="ARBA" id="ARBA00022692"/>
    </source>
</evidence>
<keyword evidence="7" id="KW-0998">Cell outer membrane</keyword>
<evidence type="ECO:0000313" key="10">
    <source>
        <dbReference type="EMBL" id="OYD14968.1"/>
    </source>
</evidence>
<dbReference type="Gene3D" id="2.170.130.10">
    <property type="entry name" value="TonB-dependent receptor, plug domain"/>
    <property type="match status" value="1"/>
</dbReference>
<feature type="chain" id="PRO_5012805337" description="TonB-dependent receptor plug domain-containing protein" evidence="8">
    <location>
        <begin position="23"/>
        <end position="749"/>
    </location>
</feature>
<dbReference type="InterPro" id="IPR036942">
    <property type="entry name" value="Beta-barrel_TonB_sf"/>
</dbReference>
<evidence type="ECO:0000256" key="1">
    <source>
        <dbReference type="ARBA" id="ARBA00004571"/>
    </source>
</evidence>
<dbReference type="Pfam" id="PF07715">
    <property type="entry name" value="Plug"/>
    <property type="match status" value="1"/>
</dbReference>
<comment type="subcellular location">
    <subcellularLocation>
        <location evidence="1">Cell outer membrane</location>
        <topology evidence="1">Multi-pass membrane protein</topology>
    </subcellularLocation>
</comment>
<keyword evidence="5 8" id="KW-0732">Signal</keyword>
<dbReference type="PANTHER" id="PTHR30069:SF29">
    <property type="entry name" value="HEMOGLOBIN AND HEMOGLOBIN-HAPTOGLOBIN-BINDING PROTEIN 1-RELATED"/>
    <property type="match status" value="1"/>
</dbReference>
<evidence type="ECO:0000259" key="9">
    <source>
        <dbReference type="Pfam" id="PF07715"/>
    </source>
</evidence>
<dbReference type="InterPro" id="IPR039426">
    <property type="entry name" value="TonB-dep_rcpt-like"/>
</dbReference>
<feature type="domain" description="TonB-dependent receptor plug" evidence="9">
    <location>
        <begin position="143"/>
        <end position="223"/>
    </location>
</feature>
<dbReference type="SUPFAM" id="SSF49464">
    <property type="entry name" value="Carboxypeptidase regulatory domain-like"/>
    <property type="match status" value="1"/>
</dbReference>
<evidence type="ECO:0000256" key="3">
    <source>
        <dbReference type="ARBA" id="ARBA00022452"/>
    </source>
</evidence>
<comment type="caution">
    <text evidence="10">The sequence shown here is derived from an EMBL/GenBank/DDBJ whole genome shotgun (WGS) entry which is preliminary data.</text>
</comment>
<organism evidence="10 11">
    <name type="scientific">candidate division WOR-3 bacterium JGI_Cruoil_03_51_56</name>
    <dbReference type="NCBI Taxonomy" id="1973747"/>
    <lineage>
        <taxon>Bacteria</taxon>
        <taxon>Bacteria division WOR-3</taxon>
    </lineage>
</organism>
<dbReference type="InterPro" id="IPR012910">
    <property type="entry name" value="Plug_dom"/>
</dbReference>
<keyword evidence="2" id="KW-0813">Transport</keyword>
<feature type="signal peptide" evidence="8">
    <location>
        <begin position="1"/>
        <end position="22"/>
    </location>
</feature>
<evidence type="ECO:0000256" key="5">
    <source>
        <dbReference type="ARBA" id="ARBA00022729"/>
    </source>
</evidence>
<dbReference type="Gene3D" id="2.40.170.20">
    <property type="entry name" value="TonB-dependent receptor, beta-barrel domain"/>
    <property type="match status" value="1"/>
</dbReference>
<keyword evidence="6" id="KW-0472">Membrane</keyword>
<sequence length="749" mass="84768">MLMRAFVKTAILFFPLAGSILAQTGAINGFVRDAENGEPLSYANVYLEHTKYGAATNQRGYFYIGHLPKGAYELVVSYIGYQTRKQKIKVKPDLTTTININLKSGTVKLNEVIVSAERARFDREVEVSATRLETKQLQSIPKVGGETDLFRIIQLLPGVIATSDFSNKLYIRGGSPDQNLILLDGITVYNPSHLFGLFSPFVPEAISDVTLLAGGFPARYGGRLSSVLDVTTKEGNSKKYTGLGSASIIAAKAIAQGPIPKGSFLVAGRRTYLPDFLLKSFNVEGLGYYFYDLMGKANYALNPDYHFTLAGLGAEDVLSFWDPENPNELNARLSWGNRGISLRSNAILSPVLYSEVLGAWSNFFSNFRVIFDQTDTALLKTALTDFTLKTDFTWYFTDQHTVNLGTDLKLVRMKTTARFDTISFEGQDTLWPLAAYVSDKWEITKERLFLKPGLRYSFYSQGNHHELEPRIGLRFKPGKNTAFNASVGRFTQPMVTLNSTEAIFSIYDVWLPVSAERKTPSAIHCITGIEHWLRKDAIIKLEAYYKDYADLLETRYGRPFTPPESLLTADGYSYGLDLLLRKTHGWFNGWISYSYMWTRRSIGNEIYYHPHYDRRHNLNIVLNLPTLFLGTDLSARFTIGTGLPYAGIIAYYNRYYYRPDNRKFVGYEEFIAGPRDAFRYPLYHRLDASLSKNWALSWGEISGFLDVVNVSNAKNVLLYYWELEQGELPERRKIGMIPILPTLGIKVKF</sequence>
<name>A0A235BRK8_UNCW3</name>
<evidence type="ECO:0000256" key="7">
    <source>
        <dbReference type="ARBA" id="ARBA00023237"/>
    </source>
</evidence>
<keyword evidence="4" id="KW-0812">Transmembrane</keyword>
<dbReference type="SUPFAM" id="SSF56935">
    <property type="entry name" value="Porins"/>
    <property type="match status" value="1"/>
</dbReference>
<dbReference type="AlphaFoldDB" id="A0A235BRK8"/>
<protein>
    <recommendedName>
        <fullName evidence="9">TonB-dependent receptor plug domain-containing protein</fullName>
    </recommendedName>
</protein>
<dbReference type="InterPro" id="IPR037066">
    <property type="entry name" value="Plug_dom_sf"/>
</dbReference>
<evidence type="ECO:0000313" key="11">
    <source>
        <dbReference type="Proteomes" id="UP000215559"/>
    </source>
</evidence>
<dbReference type="Proteomes" id="UP000215559">
    <property type="component" value="Unassembled WGS sequence"/>
</dbReference>
<dbReference type="Pfam" id="PF13715">
    <property type="entry name" value="CarbopepD_reg_2"/>
    <property type="match status" value="1"/>
</dbReference>
<dbReference type="GO" id="GO:0009279">
    <property type="term" value="C:cell outer membrane"/>
    <property type="evidence" value="ECO:0007669"/>
    <property type="project" value="UniProtKB-SubCell"/>
</dbReference>